<feature type="compositionally biased region" description="Polar residues" evidence="9">
    <location>
        <begin position="409"/>
        <end position="418"/>
    </location>
</feature>
<feature type="compositionally biased region" description="Polar residues" evidence="9">
    <location>
        <begin position="187"/>
        <end position="196"/>
    </location>
</feature>
<evidence type="ECO:0000256" key="6">
    <source>
        <dbReference type="ARBA" id="ARBA00022840"/>
    </source>
</evidence>
<accession>F4RSS7</accession>
<dbReference type="OrthoDB" id="5327538at2759"/>
<evidence type="ECO:0000256" key="9">
    <source>
        <dbReference type="SAM" id="MobiDB-lite"/>
    </source>
</evidence>
<dbReference type="HOGENOM" id="CLU_272253_0_0_1"/>
<feature type="region of interest" description="Disordered" evidence="9">
    <location>
        <begin position="1006"/>
        <end position="1029"/>
    </location>
</feature>
<comment type="catalytic activity">
    <reaction evidence="8">
        <text>L-seryl-[protein] + ATP = O-phospho-L-seryl-[protein] + ADP + H(+)</text>
        <dbReference type="Rhea" id="RHEA:17989"/>
        <dbReference type="Rhea" id="RHEA-COMP:9863"/>
        <dbReference type="Rhea" id="RHEA-COMP:11604"/>
        <dbReference type="ChEBI" id="CHEBI:15378"/>
        <dbReference type="ChEBI" id="CHEBI:29999"/>
        <dbReference type="ChEBI" id="CHEBI:30616"/>
        <dbReference type="ChEBI" id="CHEBI:83421"/>
        <dbReference type="ChEBI" id="CHEBI:456216"/>
        <dbReference type="EC" id="2.7.11.1"/>
    </reaction>
</comment>
<feature type="compositionally biased region" description="Basic and acidic residues" evidence="9">
    <location>
        <begin position="132"/>
        <end position="143"/>
    </location>
</feature>
<dbReference type="Gene3D" id="1.10.510.10">
    <property type="entry name" value="Transferase(Phosphotransferase) domain 1"/>
    <property type="match status" value="1"/>
</dbReference>
<dbReference type="RefSeq" id="XP_007412347.1">
    <property type="nucleotide sequence ID" value="XM_007412285.1"/>
</dbReference>
<feature type="region of interest" description="Disordered" evidence="9">
    <location>
        <begin position="1"/>
        <end position="198"/>
    </location>
</feature>
<dbReference type="InterPro" id="IPR024604">
    <property type="entry name" value="GSG2_C"/>
</dbReference>
<comment type="catalytic activity">
    <reaction evidence="7">
        <text>L-threonyl-[protein] + ATP = O-phospho-L-threonyl-[protein] + ADP + H(+)</text>
        <dbReference type="Rhea" id="RHEA:46608"/>
        <dbReference type="Rhea" id="RHEA-COMP:11060"/>
        <dbReference type="Rhea" id="RHEA-COMP:11605"/>
        <dbReference type="ChEBI" id="CHEBI:15378"/>
        <dbReference type="ChEBI" id="CHEBI:30013"/>
        <dbReference type="ChEBI" id="CHEBI:30616"/>
        <dbReference type="ChEBI" id="CHEBI:61977"/>
        <dbReference type="ChEBI" id="CHEBI:456216"/>
        <dbReference type="EC" id="2.7.11.1"/>
    </reaction>
</comment>
<evidence type="ECO:0000313" key="11">
    <source>
        <dbReference type="EMBL" id="EGG04556.1"/>
    </source>
</evidence>
<feature type="compositionally biased region" description="Polar residues" evidence="9">
    <location>
        <begin position="64"/>
        <end position="77"/>
    </location>
</feature>
<dbReference type="GO" id="GO:0035556">
    <property type="term" value="P:intracellular signal transduction"/>
    <property type="evidence" value="ECO:0007669"/>
    <property type="project" value="TreeGrafter"/>
</dbReference>
<dbReference type="EMBL" id="GL883118">
    <property type="protein sequence ID" value="EGG04556.1"/>
    <property type="molecule type" value="Genomic_DNA"/>
</dbReference>
<keyword evidence="3" id="KW-0808">Transferase</keyword>
<keyword evidence="12" id="KW-1185">Reference proteome</keyword>
<name>F4RSS7_MELLP</name>
<evidence type="ECO:0000256" key="7">
    <source>
        <dbReference type="ARBA" id="ARBA00047899"/>
    </source>
</evidence>
<evidence type="ECO:0000256" key="2">
    <source>
        <dbReference type="ARBA" id="ARBA00022527"/>
    </source>
</evidence>
<keyword evidence="6" id="KW-0067">ATP-binding</keyword>
<dbReference type="Pfam" id="PF12330">
    <property type="entry name" value="Haspin_kinase"/>
    <property type="match status" value="1"/>
</dbReference>
<dbReference type="KEGG" id="mlr:MELLADRAFT_64783"/>
<feature type="domain" description="Serine/threonine-protein kinase haspin C-terminal" evidence="10">
    <location>
        <begin position="1089"/>
        <end position="1174"/>
    </location>
</feature>
<feature type="compositionally biased region" description="Low complexity" evidence="9">
    <location>
        <begin position="272"/>
        <end position="285"/>
    </location>
</feature>
<reference evidence="12" key="1">
    <citation type="journal article" date="2011" name="Proc. Natl. Acad. Sci. U.S.A.">
        <title>Obligate biotrophy features unraveled by the genomic analysis of rust fungi.</title>
        <authorList>
            <person name="Duplessis S."/>
            <person name="Cuomo C.A."/>
            <person name="Lin Y.-C."/>
            <person name="Aerts A."/>
            <person name="Tisserant E."/>
            <person name="Veneault-Fourrey C."/>
            <person name="Joly D.L."/>
            <person name="Hacquard S."/>
            <person name="Amselem J."/>
            <person name="Cantarel B.L."/>
            <person name="Chiu R."/>
            <person name="Coutinho P.M."/>
            <person name="Feau N."/>
            <person name="Field M."/>
            <person name="Frey P."/>
            <person name="Gelhaye E."/>
            <person name="Goldberg J."/>
            <person name="Grabherr M.G."/>
            <person name="Kodira C.D."/>
            <person name="Kohler A."/>
            <person name="Kuees U."/>
            <person name="Lindquist E.A."/>
            <person name="Lucas S.M."/>
            <person name="Mago R."/>
            <person name="Mauceli E."/>
            <person name="Morin E."/>
            <person name="Murat C."/>
            <person name="Pangilinan J.L."/>
            <person name="Park R."/>
            <person name="Pearson M."/>
            <person name="Quesneville H."/>
            <person name="Rouhier N."/>
            <person name="Sakthikumar S."/>
            <person name="Salamov A.A."/>
            <person name="Schmutz J."/>
            <person name="Selles B."/>
            <person name="Shapiro H."/>
            <person name="Tanguay P."/>
            <person name="Tuskan G.A."/>
            <person name="Henrissat B."/>
            <person name="Van de Peer Y."/>
            <person name="Rouze P."/>
            <person name="Ellis J.G."/>
            <person name="Dodds P.N."/>
            <person name="Schein J.E."/>
            <person name="Zhong S."/>
            <person name="Hamelin R.C."/>
            <person name="Grigoriev I.V."/>
            <person name="Szabo L.J."/>
            <person name="Martin F."/>
        </authorList>
    </citation>
    <scope>NUCLEOTIDE SEQUENCE [LARGE SCALE GENOMIC DNA]</scope>
    <source>
        <strain evidence="12">98AG31 / pathotype 3-4-7</strain>
    </source>
</reference>
<dbReference type="Proteomes" id="UP000001072">
    <property type="component" value="Unassembled WGS sequence"/>
</dbReference>
<keyword evidence="4" id="KW-0547">Nucleotide-binding</keyword>
<dbReference type="GO" id="GO:0000278">
    <property type="term" value="P:mitotic cell cycle"/>
    <property type="evidence" value="ECO:0007669"/>
    <property type="project" value="TreeGrafter"/>
</dbReference>
<feature type="compositionally biased region" description="Polar residues" evidence="9">
    <location>
        <begin position="7"/>
        <end position="16"/>
    </location>
</feature>
<keyword evidence="2" id="KW-0723">Serine/threonine-protein kinase</keyword>
<keyword evidence="5" id="KW-0418">Kinase</keyword>
<dbReference type="GO" id="GO:0005524">
    <property type="term" value="F:ATP binding"/>
    <property type="evidence" value="ECO:0007669"/>
    <property type="project" value="UniProtKB-KW"/>
</dbReference>
<dbReference type="VEuPathDB" id="FungiDB:MELLADRAFT_64783"/>
<dbReference type="EC" id="2.7.11.1" evidence="1"/>
<dbReference type="Gene3D" id="3.30.200.20">
    <property type="entry name" value="Phosphorylase Kinase, domain 1"/>
    <property type="match status" value="1"/>
</dbReference>
<evidence type="ECO:0000256" key="4">
    <source>
        <dbReference type="ARBA" id="ARBA00022741"/>
    </source>
</evidence>
<feature type="region of interest" description="Disordered" evidence="9">
    <location>
        <begin position="219"/>
        <end position="565"/>
    </location>
</feature>
<feature type="compositionally biased region" description="Polar residues" evidence="9">
    <location>
        <begin position="383"/>
        <end position="400"/>
    </location>
</feature>
<gene>
    <name evidence="11" type="ORF">MELLADRAFT_64783</name>
</gene>
<feature type="compositionally biased region" description="Basic residues" evidence="9">
    <location>
        <begin position="122"/>
        <end position="131"/>
    </location>
</feature>
<dbReference type="AlphaFoldDB" id="F4RSS7"/>
<dbReference type="PANTHER" id="PTHR24419:SF18">
    <property type="entry name" value="SERINE_THREONINE-PROTEIN KINASE HASPIN"/>
    <property type="match status" value="1"/>
</dbReference>
<dbReference type="eggNOG" id="KOG2464">
    <property type="taxonomic scope" value="Eukaryota"/>
</dbReference>
<evidence type="ECO:0000256" key="3">
    <source>
        <dbReference type="ARBA" id="ARBA00022679"/>
    </source>
</evidence>
<feature type="compositionally biased region" description="Basic and acidic residues" evidence="9">
    <location>
        <begin position="307"/>
        <end position="328"/>
    </location>
</feature>
<sequence length="1187" mass="132300">MSRRRTQYGTSHSQWILDSPEHSSSWSSPSASVLARSHNHQAHSGWKDAHESQTGSEAKPGKTPETSMTSISANDVQITRRKTGRELDSLHGPTQGDHSENEEGASAHAAFAENANQLKTYGARKHNQRYRANRDMTQEKQESENIIQGVSNDRLPSGQPPNNHSSRHRDKEAGGIISRDEPEDATIATQSSSDNTLLLKPIAAVPRVVIPAIPTHKRLGVDRSSKEKANSRSNAESPVSHPLFPPQGGQRNVRGRISLSTSSARRNRWHKSSTQASVTVTSAVSPLRRTSDHETGSEWEPDVESEVENRPPPDVFRDRNLPRKPDRTRQHRRPVLRFDATADSPQPHALSKRVNRAVIQSGSESEDEPAPVSLKTKALASHPNFTAPKNSMTANHPQSRATRKRVNRRSATVIQSDSGSDDNRPPTIESTSGLTELDSLPEVAPVSRRIRVPSDQQDDGEPKIARTKTRTRRRLQDTDNSEQEDSIEIVSTRPREIDSQAQAPPVPRRSRVPSSQQDKAEPKKANTKTRSRKKFQDMDKGRKVNLKTGHLSTKELSPEASEQDDSIEIVSSQNQAVVVIPQLSTPKGYPLKSRPAAKPFRQNHSPLPQPYAQPPMAISPVMKIHGIPVALAPPPVRRIRGRLSLATSSARRAQARTFSTGAPATFVPTSPDVTRDFPGVYDLTKTDPPSFELDPSPHRPRQKTFAHPVLYASPRRPGMYLTPVKMKNRSMSDGRLVCSPYVHHPSPAKRAGASRIVQELSSLLQTCGQSVIYEFNSIFNKPPATIFRNLSRYRPLTEGSWMKIAEATFSEVYSWSPEECSDSADKGSKAHEAFVMKVVPIKRSAGHSQRRHATKMADQNYDSRVGIEADEFPCETEWVDVEKEIELARLLGSESEKGFLNFRGAFIVSGAYPPILLKEWKSYQERFPEKVYNPSPEGSAHLIDKANSISLYQLYCCMLSGRAGEDLESFGLRNWQEATSVLSQVAHTLGRAERDHEFEHRDLHWGNITVQRHESNPETRGSGRASNGETATDELVDLMAKTAIKTVTQDPLSSSKTKISVTLLDFGLSRARLQIDENRSHVIWTEPDPDIFGGTAEAVDYQFECYDLMSAARKDKSWSDYNPFSNVIAAERILSDAVKAEIESHRRRAARFLPKRISSNSSTTQVSIRSAESFTDWWDSERADMLD</sequence>
<feature type="compositionally biased region" description="Basic and acidic residues" evidence="9">
    <location>
        <begin position="219"/>
        <end position="230"/>
    </location>
</feature>
<organism evidence="12">
    <name type="scientific">Melampsora larici-populina (strain 98AG31 / pathotype 3-4-7)</name>
    <name type="common">Poplar leaf rust fungus</name>
    <dbReference type="NCBI Taxonomy" id="747676"/>
    <lineage>
        <taxon>Eukaryota</taxon>
        <taxon>Fungi</taxon>
        <taxon>Dikarya</taxon>
        <taxon>Basidiomycota</taxon>
        <taxon>Pucciniomycotina</taxon>
        <taxon>Pucciniomycetes</taxon>
        <taxon>Pucciniales</taxon>
        <taxon>Melampsoraceae</taxon>
        <taxon>Melampsora</taxon>
    </lineage>
</organism>
<proteinExistence type="predicted"/>
<evidence type="ECO:0000259" key="10">
    <source>
        <dbReference type="SMART" id="SM01331"/>
    </source>
</evidence>
<dbReference type="GO" id="GO:0005634">
    <property type="term" value="C:nucleus"/>
    <property type="evidence" value="ECO:0007669"/>
    <property type="project" value="TreeGrafter"/>
</dbReference>
<dbReference type="PANTHER" id="PTHR24419">
    <property type="entry name" value="INTERLEUKIN-1 RECEPTOR-ASSOCIATED KINASE"/>
    <property type="match status" value="1"/>
</dbReference>
<protein>
    <recommendedName>
        <fullName evidence="1">non-specific serine/threonine protein kinase</fullName>
        <ecNumber evidence="1">2.7.11.1</ecNumber>
    </recommendedName>
</protein>
<dbReference type="SMART" id="SM01331">
    <property type="entry name" value="DUF3635"/>
    <property type="match status" value="1"/>
</dbReference>
<feature type="compositionally biased region" description="Low complexity" evidence="9">
    <location>
        <begin position="22"/>
        <end position="36"/>
    </location>
</feature>
<evidence type="ECO:0000256" key="5">
    <source>
        <dbReference type="ARBA" id="ARBA00022777"/>
    </source>
</evidence>
<evidence type="ECO:0000256" key="1">
    <source>
        <dbReference type="ARBA" id="ARBA00012513"/>
    </source>
</evidence>
<dbReference type="GeneID" id="18930313"/>
<feature type="compositionally biased region" description="Acidic residues" evidence="9">
    <location>
        <begin position="297"/>
        <end position="306"/>
    </location>
</feature>
<feature type="compositionally biased region" description="Low complexity" evidence="9">
    <location>
        <begin position="104"/>
        <end position="116"/>
    </location>
</feature>
<evidence type="ECO:0000313" key="12">
    <source>
        <dbReference type="Proteomes" id="UP000001072"/>
    </source>
</evidence>
<dbReference type="GO" id="GO:0005737">
    <property type="term" value="C:cytoplasm"/>
    <property type="evidence" value="ECO:0007669"/>
    <property type="project" value="TreeGrafter"/>
</dbReference>
<dbReference type="InParanoid" id="F4RSS7"/>
<evidence type="ECO:0000256" key="8">
    <source>
        <dbReference type="ARBA" id="ARBA00048679"/>
    </source>
</evidence>
<dbReference type="GO" id="GO:0072354">
    <property type="term" value="F:histone H3T3 kinase activity"/>
    <property type="evidence" value="ECO:0007669"/>
    <property type="project" value="TreeGrafter"/>
</dbReference>